<accession>A0ABY6I0B8</accession>
<feature type="domain" description="OLD protein-like TOPRIM" evidence="2">
    <location>
        <begin position="383"/>
        <end position="449"/>
    </location>
</feature>
<evidence type="ECO:0008006" key="5">
    <source>
        <dbReference type="Google" id="ProtNLM"/>
    </source>
</evidence>
<feature type="domain" description="Endonuclease GajA/Old nuclease/RecF-like AAA" evidence="1">
    <location>
        <begin position="1"/>
        <end position="333"/>
    </location>
</feature>
<dbReference type="InterPro" id="IPR027417">
    <property type="entry name" value="P-loop_NTPase"/>
</dbReference>
<dbReference type="Gene3D" id="3.40.50.300">
    <property type="entry name" value="P-loop containing nucleotide triphosphate hydrolases"/>
    <property type="match status" value="1"/>
</dbReference>
<dbReference type="PANTHER" id="PTHR43581:SF4">
    <property type="entry name" value="ATP_GTP PHOSPHATASE"/>
    <property type="match status" value="1"/>
</dbReference>
<keyword evidence="4" id="KW-1185">Reference proteome</keyword>
<organism evidence="3 4">
    <name type="scientific">Candidatus Lokiarchaeum ossiferum</name>
    <dbReference type="NCBI Taxonomy" id="2951803"/>
    <lineage>
        <taxon>Archaea</taxon>
        <taxon>Promethearchaeati</taxon>
        <taxon>Promethearchaeota</taxon>
        <taxon>Promethearchaeia</taxon>
        <taxon>Promethearchaeales</taxon>
        <taxon>Promethearchaeaceae</taxon>
        <taxon>Candidatus Lokiarchaeum</taxon>
    </lineage>
</organism>
<proteinExistence type="predicted"/>
<evidence type="ECO:0000259" key="1">
    <source>
        <dbReference type="Pfam" id="PF13175"/>
    </source>
</evidence>
<evidence type="ECO:0000313" key="4">
    <source>
        <dbReference type="Proteomes" id="UP001208689"/>
    </source>
</evidence>
<dbReference type="Pfam" id="PF13175">
    <property type="entry name" value="AAA_15"/>
    <property type="match status" value="1"/>
</dbReference>
<dbReference type="InterPro" id="IPR051396">
    <property type="entry name" value="Bact_Antivir_Def_Nuclease"/>
</dbReference>
<reference evidence="3" key="1">
    <citation type="submission" date="2022-09" db="EMBL/GenBank/DDBJ databases">
        <title>Actin cytoskeleton and complex cell architecture in an #Asgard archaeon.</title>
        <authorList>
            <person name="Ponce Toledo R.I."/>
            <person name="Schleper C."/>
            <person name="Rodrigues Oliveira T."/>
            <person name="Wollweber F."/>
            <person name="Xu J."/>
            <person name="Rittmann S."/>
            <person name="Klingl A."/>
            <person name="Pilhofer M."/>
        </authorList>
    </citation>
    <scope>NUCLEOTIDE SEQUENCE</scope>
    <source>
        <strain evidence="3">B-35</strain>
    </source>
</reference>
<dbReference type="Proteomes" id="UP001208689">
    <property type="component" value="Chromosome"/>
</dbReference>
<dbReference type="PANTHER" id="PTHR43581">
    <property type="entry name" value="ATP/GTP PHOSPHATASE"/>
    <property type="match status" value="1"/>
</dbReference>
<dbReference type="InterPro" id="IPR034139">
    <property type="entry name" value="TOPRIM_OLD"/>
</dbReference>
<dbReference type="EMBL" id="CP104013">
    <property type="protein sequence ID" value="UYP48567.1"/>
    <property type="molecule type" value="Genomic_DNA"/>
</dbReference>
<protein>
    <recommendedName>
        <fullName evidence="5">ATP-dependent endonuclease</fullName>
    </recommendedName>
</protein>
<evidence type="ECO:0000259" key="2">
    <source>
        <dbReference type="Pfam" id="PF20469"/>
    </source>
</evidence>
<dbReference type="SUPFAM" id="SSF52540">
    <property type="entry name" value="P-loop containing nucleoside triphosphate hydrolases"/>
    <property type="match status" value="1"/>
</dbReference>
<sequence length="591" mass="69824">MQINQLKINNFVCFEDATIKFNTLNYIIGQNNIGKTLSLQLIEQFFSNQQERYRFFNLEQFIDKKKPIELWLTFKNFNIKEIAAFEAYFSNLDSSNPQDIELILKIKVENHEDEIEINPFVIIDEMEEKNFAVYKRLLENYYFMLISSTNDVKATINLRNRKGIFTKILEKILDSSMKDELIAIIEKINLNLNKRGSIKEFNHKLKEKLRDLFEYDTRLAILDPSLEFGLSTEEKLLYNFQILLRQESKEFQPTEIGDGLKNFFINTLFQIYLESEYKSNSNSFSILIDEPEIHLHPHSQRYLISFWRNVIQELIGEDSENYQLIVSTHSSNIPFPTEESNYLFYHKSLNNMTTVNSKSIQQYKDKKLKKWILNTLQIFPDIIFARKIIIIEGKTDWWYIKYFSMKDERYDLNHKGISLRYVGSCSEIENAVEANNFFEKSIKVIIDDDKGDNSEIEARLKSKKVEVFKIDNAIESLIGKALTIPSLFKIIKDIAENQSQFSNVSKIISKIITYHNKKFDKQIDSFEMLEEIFNQYEKIDQIELVKLLRKGLISILSKNKTEYMCFVVGNIIVKEDIREEIRAILEFICKD</sequence>
<dbReference type="Pfam" id="PF20469">
    <property type="entry name" value="OLD-like_TOPRIM"/>
    <property type="match status" value="1"/>
</dbReference>
<name>A0ABY6I0B8_9ARCH</name>
<gene>
    <name evidence="3" type="ORF">NEF87_004852</name>
</gene>
<evidence type="ECO:0000313" key="3">
    <source>
        <dbReference type="EMBL" id="UYP48567.1"/>
    </source>
</evidence>
<dbReference type="InterPro" id="IPR041685">
    <property type="entry name" value="AAA_GajA/Old/RecF-like"/>
</dbReference>